<dbReference type="PANTHER" id="PTHR31973">
    <property type="entry name" value="POLYPROTEIN, PUTATIVE-RELATED"/>
    <property type="match status" value="1"/>
</dbReference>
<feature type="compositionally biased region" description="Acidic residues" evidence="1">
    <location>
        <begin position="45"/>
        <end position="71"/>
    </location>
</feature>
<evidence type="ECO:0000256" key="1">
    <source>
        <dbReference type="SAM" id="MobiDB-lite"/>
    </source>
</evidence>
<dbReference type="PANTHER" id="PTHR31973:SF187">
    <property type="entry name" value="MUTATOR TRANSPOSASE MUDRA PROTEIN"/>
    <property type="match status" value="1"/>
</dbReference>
<accession>A0AAW2L9X1</accession>
<dbReference type="Pfam" id="PF03108">
    <property type="entry name" value="DBD_Tnp_Mut"/>
    <property type="match status" value="1"/>
</dbReference>
<evidence type="ECO:0000259" key="3">
    <source>
        <dbReference type="Pfam" id="PF10551"/>
    </source>
</evidence>
<sequence length="466" mass="52672">MTHTVCVAEISIAGYKGDSDEYEVECKGVDEGVNRGECSENKTEIEEEGEDSENEIEGSEEVEGSENEELSQTEGTGSGESQSLDEKKSGEKSDETGDELSNYISDDHSESKNESDSDFEDDPLQGSLNRDASVLADGKEKIKLEKGMVFVNIDAFRKTLKEFVIKEGFKIMRMRNEKTRVTGHCSVKDWPWRIHGFPLVDGVTFQINPYVPNHTCVRFYPTKEASAEWIAGKIENVLRENPRMKPRGIKNELKKYGSFGGVLLAAIGLDGNNGLFPIAFAIVESECKESCGFFFENLSNMLGGFSFDKPWTIMSDRQKGLVETINEIVPNVVNRRCARHIYANFREQFAGAALKRYFWQAARSYNVAGFNFELHKIKELKPAAYDWLLKIPADMWSRHAFDERLKNDHVTNNISESFNHWVGDLRSKPVLTLVDGLRTKLMCRLQKRKLKGLKMSGDLVPNVVKN</sequence>
<comment type="caution">
    <text evidence="4">The sequence shown here is derived from an EMBL/GenBank/DDBJ whole genome shotgun (WGS) entry which is preliminary data.</text>
</comment>
<organism evidence="4">
    <name type="scientific">Sesamum radiatum</name>
    <name type="common">Black benniseed</name>
    <dbReference type="NCBI Taxonomy" id="300843"/>
    <lineage>
        <taxon>Eukaryota</taxon>
        <taxon>Viridiplantae</taxon>
        <taxon>Streptophyta</taxon>
        <taxon>Embryophyta</taxon>
        <taxon>Tracheophyta</taxon>
        <taxon>Spermatophyta</taxon>
        <taxon>Magnoliopsida</taxon>
        <taxon>eudicotyledons</taxon>
        <taxon>Gunneridae</taxon>
        <taxon>Pentapetalae</taxon>
        <taxon>asterids</taxon>
        <taxon>lamiids</taxon>
        <taxon>Lamiales</taxon>
        <taxon>Pedaliaceae</taxon>
        <taxon>Sesamum</taxon>
    </lineage>
</organism>
<dbReference type="AlphaFoldDB" id="A0AAW2L9X1"/>
<dbReference type="EMBL" id="JACGWJ010000025">
    <property type="protein sequence ID" value="KAL0315402.1"/>
    <property type="molecule type" value="Genomic_DNA"/>
</dbReference>
<feature type="compositionally biased region" description="Basic and acidic residues" evidence="1">
    <location>
        <begin position="84"/>
        <end position="95"/>
    </location>
</feature>
<evidence type="ECO:0000259" key="2">
    <source>
        <dbReference type="Pfam" id="PF03108"/>
    </source>
</evidence>
<feature type="domain" description="Transposase MuDR plant" evidence="2">
    <location>
        <begin position="142"/>
        <end position="207"/>
    </location>
</feature>
<dbReference type="InterPro" id="IPR018289">
    <property type="entry name" value="MULE_transposase_dom"/>
</dbReference>
<evidence type="ECO:0008006" key="5">
    <source>
        <dbReference type="Google" id="ProtNLM"/>
    </source>
</evidence>
<proteinExistence type="predicted"/>
<dbReference type="InterPro" id="IPR004332">
    <property type="entry name" value="Transposase_MuDR"/>
</dbReference>
<protein>
    <recommendedName>
        <fullName evidence="5">MULE transposase domain-containing protein</fullName>
    </recommendedName>
</protein>
<dbReference type="Pfam" id="PF10551">
    <property type="entry name" value="MULE"/>
    <property type="match status" value="1"/>
</dbReference>
<name>A0AAW2L9X1_SESRA</name>
<feature type="compositionally biased region" description="Basic and acidic residues" evidence="1">
    <location>
        <begin position="105"/>
        <end position="115"/>
    </location>
</feature>
<feature type="region of interest" description="Disordered" evidence="1">
    <location>
        <begin position="28"/>
        <end position="132"/>
    </location>
</feature>
<gene>
    <name evidence="4" type="ORF">Sradi_5418400</name>
</gene>
<reference evidence="4" key="2">
    <citation type="journal article" date="2024" name="Plant">
        <title>Genomic evolution and insights into agronomic trait innovations of Sesamum species.</title>
        <authorList>
            <person name="Miao H."/>
            <person name="Wang L."/>
            <person name="Qu L."/>
            <person name="Liu H."/>
            <person name="Sun Y."/>
            <person name="Le M."/>
            <person name="Wang Q."/>
            <person name="Wei S."/>
            <person name="Zheng Y."/>
            <person name="Lin W."/>
            <person name="Duan Y."/>
            <person name="Cao H."/>
            <person name="Xiong S."/>
            <person name="Wang X."/>
            <person name="Wei L."/>
            <person name="Li C."/>
            <person name="Ma Q."/>
            <person name="Ju M."/>
            <person name="Zhao R."/>
            <person name="Li G."/>
            <person name="Mu C."/>
            <person name="Tian Q."/>
            <person name="Mei H."/>
            <person name="Zhang T."/>
            <person name="Gao T."/>
            <person name="Zhang H."/>
        </authorList>
    </citation>
    <scope>NUCLEOTIDE SEQUENCE</scope>
    <source>
        <strain evidence="4">G02</strain>
    </source>
</reference>
<feature type="compositionally biased region" description="Basic and acidic residues" evidence="1">
    <location>
        <begin position="28"/>
        <end position="44"/>
    </location>
</feature>
<reference evidence="4" key="1">
    <citation type="submission" date="2020-06" db="EMBL/GenBank/DDBJ databases">
        <authorList>
            <person name="Li T."/>
            <person name="Hu X."/>
            <person name="Zhang T."/>
            <person name="Song X."/>
            <person name="Zhang H."/>
            <person name="Dai N."/>
            <person name="Sheng W."/>
            <person name="Hou X."/>
            <person name="Wei L."/>
        </authorList>
    </citation>
    <scope>NUCLEOTIDE SEQUENCE</scope>
    <source>
        <strain evidence="4">G02</strain>
        <tissue evidence="4">Leaf</tissue>
    </source>
</reference>
<evidence type="ECO:0000313" key="4">
    <source>
        <dbReference type="EMBL" id="KAL0315402.1"/>
    </source>
</evidence>
<feature type="domain" description="MULE transposase" evidence="3">
    <location>
        <begin position="258"/>
        <end position="344"/>
    </location>
</feature>
<feature type="compositionally biased region" description="Polar residues" evidence="1">
    <location>
        <begin position="72"/>
        <end position="82"/>
    </location>
</feature>